<evidence type="ECO:0000256" key="1">
    <source>
        <dbReference type="ARBA" id="ARBA00022679"/>
    </source>
</evidence>
<dbReference type="EMBL" id="JNVM01000012">
    <property type="protein sequence ID" value="KEQ25102.1"/>
    <property type="molecule type" value="Genomic_DNA"/>
</dbReference>
<dbReference type="eggNOG" id="COG3153">
    <property type="taxonomic scope" value="Bacteria"/>
</dbReference>
<evidence type="ECO:0000259" key="3">
    <source>
        <dbReference type="PROSITE" id="PS51186"/>
    </source>
</evidence>
<reference evidence="4 5" key="1">
    <citation type="submission" date="2014-06" db="EMBL/GenBank/DDBJ databases">
        <title>Draft genome sequence of Paenibacillus sp. MSt1.</title>
        <authorList>
            <person name="Aw Y.K."/>
            <person name="Ong K.S."/>
            <person name="Gan H.M."/>
            <person name="Lee S.M."/>
        </authorList>
    </citation>
    <scope>NUCLEOTIDE SEQUENCE [LARGE SCALE GENOMIC DNA]</scope>
    <source>
        <strain evidence="4 5">MSt1</strain>
    </source>
</reference>
<dbReference type="PANTHER" id="PTHR43877">
    <property type="entry name" value="AMINOALKYLPHOSPHONATE N-ACETYLTRANSFERASE-RELATED-RELATED"/>
    <property type="match status" value="1"/>
</dbReference>
<name>A0A081P329_9BACL</name>
<dbReference type="InterPro" id="IPR000182">
    <property type="entry name" value="GNAT_dom"/>
</dbReference>
<evidence type="ECO:0000313" key="4">
    <source>
        <dbReference type="EMBL" id="KEQ25102.1"/>
    </source>
</evidence>
<dbReference type="Proteomes" id="UP000028123">
    <property type="component" value="Unassembled WGS sequence"/>
</dbReference>
<dbReference type="InterPro" id="IPR016181">
    <property type="entry name" value="Acyl_CoA_acyltransferase"/>
</dbReference>
<dbReference type="Gene3D" id="3.40.630.30">
    <property type="match status" value="1"/>
</dbReference>
<accession>A0A081P329</accession>
<dbReference type="OrthoDB" id="4140682at2"/>
<sequence>MSIELRPLRLPDDYKALAALLNTHWSEPCTAQRLEEDDAKLYTVGHTYLDENGLLAGYDRTRCVAVTEQDVLVGYVWSWRAPWTEPGHLNNTLIVAGEYRRQGAGQLLLEHVIDWGTALGATTLVTEAWDDHPDALQFAERRGFTVERHAFQSVLKLDRVDPIRLREAETLKLLESEGLRFLTLADEPGEESERKLYELYKETLVDIPGYTGEVPGIQEWRKWYLMAEGYAPEQVIIAADGDNYVGVTNVLHNQLTNGMYHEYTGVKRAYRGRKIAQGLKIKAMLLAKERNAAYIRTDNDSMNAPMLRINRSLGYEPLRGTYRLTAKLRDVARLAARN</sequence>
<evidence type="ECO:0000256" key="2">
    <source>
        <dbReference type="ARBA" id="ARBA00023315"/>
    </source>
</evidence>
<proteinExistence type="predicted"/>
<dbReference type="PANTHER" id="PTHR43877:SF1">
    <property type="entry name" value="ACETYLTRANSFERASE"/>
    <property type="match status" value="1"/>
</dbReference>
<dbReference type="CDD" id="cd04301">
    <property type="entry name" value="NAT_SF"/>
    <property type="match status" value="1"/>
</dbReference>
<protein>
    <recommendedName>
        <fullName evidence="3">N-acetyltransferase domain-containing protein</fullName>
    </recommendedName>
</protein>
<dbReference type="InterPro" id="IPR050832">
    <property type="entry name" value="Bact_Acetyltransf"/>
</dbReference>
<dbReference type="Pfam" id="PF00583">
    <property type="entry name" value="Acetyltransf_1"/>
    <property type="match status" value="1"/>
</dbReference>
<keyword evidence="2" id="KW-0012">Acyltransferase</keyword>
<dbReference type="GO" id="GO:0016747">
    <property type="term" value="F:acyltransferase activity, transferring groups other than amino-acyl groups"/>
    <property type="evidence" value="ECO:0007669"/>
    <property type="project" value="InterPro"/>
</dbReference>
<feature type="domain" description="N-acetyltransferase" evidence="3">
    <location>
        <begin position="179"/>
        <end position="330"/>
    </location>
</feature>
<dbReference type="PROSITE" id="PS51186">
    <property type="entry name" value="GNAT"/>
    <property type="match status" value="2"/>
</dbReference>
<evidence type="ECO:0000313" key="5">
    <source>
        <dbReference type="Proteomes" id="UP000028123"/>
    </source>
</evidence>
<feature type="domain" description="N-acetyltransferase" evidence="3">
    <location>
        <begin position="3"/>
        <end position="172"/>
    </location>
</feature>
<comment type="caution">
    <text evidence="4">The sequence shown here is derived from an EMBL/GenBank/DDBJ whole genome shotgun (WGS) entry which is preliminary data.</text>
</comment>
<organism evidence="4 5">
    <name type="scientific">Paenibacillus tyrfis</name>
    <dbReference type="NCBI Taxonomy" id="1501230"/>
    <lineage>
        <taxon>Bacteria</taxon>
        <taxon>Bacillati</taxon>
        <taxon>Bacillota</taxon>
        <taxon>Bacilli</taxon>
        <taxon>Bacillales</taxon>
        <taxon>Paenibacillaceae</taxon>
        <taxon>Paenibacillus</taxon>
    </lineage>
</organism>
<gene>
    <name evidence="4" type="ORF">ET33_05275</name>
</gene>
<dbReference type="AlphaFoldDB" id="A0A081P329"/>
<dbReference type="RefSeq" id="WP_036683588.1">
    <property type="nucleotide sequence ID" value="NZ_JNVM01000012.1"/>
</dbReference>
<dbReference type="eggNOG" id="COG0456">
    <property type="taxonomic scope" value="Bacteria"/>
</dbReference>
<keyword evidence="5" id="KW-1185">Reference proteome</keyword>
<keyword evidence="1" id="KW-0808">Transferase</keyword>
<dbReference type="SUPFAM" id="SSF55729">
    <property type="entry name" value="Acyl-CoA N-acyltransferases (Nat)"/>
    <property type="match status" value="2"/>
</dbReference>